<dbReference type="GO" id="GO:0055085">
    <property type="term" value="P:transmembrane transport"/>
    <property type="evidence" value="ECO:0007669"/>
    <property type="project" value="InterPro"/>
</dbReference>
<evidence type="ECO:0000256" key="7">
    <source>
        <dbReference type="SAM" id="SignalP"/>
    </source>
</evidence>
<name>A0A3N4GPJ8_9LACT</name>
<keyword evidence="4 7" id="KW-0732">Signal</keyword>
<dbReference type="Gene3D" id="3.40.190.10">
    <property type="entry name" value="Periplasmic binding protein-like II"/>
    <property type="match status" value="2"/>
</dbReference>
<accession>A0A3N4GPJ8</accession>
<evidence type="ECO:0000256" key="5">
    <source>
        <dbReference type="ARBA" id="ARBA00022764"/>
    </source>
</evidence>
<evidence type="ECO:0000256" key="4">
    <source>
        <dbReference type="ARBA" id="ARBA00022729"/>
    </source>
</evidence>
<feature type="compositionally biased region" description="Low complexity" evidence="6">
    <location>
        <begin position="29"/>
        <end position="55"/>
    </location>
</feature>
<feature type="signal peptide" evidence="7">
    <location>
        <begin position="1"/>
        <end position="22"/>
    </location>
</feature>
<sequence length="451" mass="48350">MKLEAKWLKAGLGLVSASLLLAACGSGASSESSASSDTSSDATSSTSEEASSTSGEKVELTFWHAMSGPQGEALTTLVEKFNESQDQYTVVEQNQGDYTTLAQSVTAAAVSGDLPTLSQLTATDVVEYASNDLLTPITDDMLAEAGFEQDAIDDVYEGFWGSTEFNGERFAMPFSKSTRVMYYNQDLLDEYGVEVPTTWEEVTALGEKMVTAGDEAYAMGFENGFEMEWETMARQNGSDFIDPEAGTVSVNDEAAVEALTIIQESLEKGYARTAGEDGYMSTPFANGATALYIGSSAGMGFVEEGAAESGINWSTAEIPTLNDTQLTLFAGNDLGLFQGASEEETAGYLAFTTFLLEPENTAFWAQETGYLPVRESALEDENYAAYLEENPQYVAATKELPYGTSSETFVGYGEFRNNMVAAMEEIAVNGADPQTVLDNLQSQTEELVAGN</sequence>
<reference evidence="8 9" key="1">
    <citation type="submission" date="2018-11" db="EMBL/GenBank/DDBJ databases">
        <title>Aerococcus sp. SJQ22, whole genome shotgun sequence.</title>
        <authorList>
            <person name="Sun L."/>
            <person name="Gao X."/>
            <person name="Chen W."/>
            <person name="Huang K."/>
        </authorList>
    </citation>
    <scope>NUCLEOTIDE SEQUENCE [LARGE SCALE GENOMIC DNA]</scope>
    <source>
        <strain evidence="8 9">SJQ22</strain>
    </source>
</reference>
<evidence type="ECO:0000256" key="6">
    <source>
        <dbReference type="SAM" id="MobiDB-lite"/>
    </source>
</evidence>
<keyword evidence="5" id="KW-0574">Periplasm</keyword>
<feature type="chain" id="PRO_5039477123" evidence="7">
    <location>
        <begin position="23"/>
        <end position="451"/>
    </location>
</feature>
<dbReference type="AlphaFoldDB" id="A0A3N4GPJ8"/>
<comment type="subcellular location">
    <subcellularLocation>
        <location evidence="1">Cell envelope</location>
    </subcellularLocation>
</comment>
<evidence type="ECO:0000313" key="9">
    <source>
        <dbReference type="Proteomes" id="UP000273977"/>
    </source>
</evidence>
<dbReference type="SUPFAM" id="SSF53850">
    <property type="entry name" value="Periplasmic binding protein-like II"/>
    <property type="match status" value="1"/>
</dbReference>
<dbReference type="InterPro" id="IPR006061">
    <property type="entry name" value="SBP_1_CS"/>
</dbReference>
<dbReference type="PROSITE" id="PS01037">
    <property type="entry name" value="SBP_BACTERIAL_1"/>
    <property type="match status" value="1"/>
</dbReference>
<dbReference type="PANTHER" id="PTHR43649:SF31">
    <property type="entry name" value="SN-GLYCEROL-3-PHOSPHATE-BINDING PERIPLASMIC PROTEIN UGPB"/>
    <property type="match status" value="1"/>
</dbReference>
<dbReference type="InterPro" id="IPR006059">
    <property type="entry name" value="SBP"/>
</dbReference>
<evidence type="ECO:0000256" key="2">
    <source>
        <dbReference type="ARBA" id="ARBA00008520"/>
    </source>
</evidence>
<feature type="region of interest" description="Disordered" evidence="6">
    <location>
        <begin position="29"/>
        <end position="56"/>
    </location>
</feature>
<protein>
    <submittedName>
        <fullName evidence="8">ABC transporter substrate-binding protein</fullName>
    </submittedName>
</protein>
<evidence type="ECO:0000256" key="3">
    <source>
        <dbReference type="ARBA" id="ARBA00022448"/>
    </source>
</evidence>
<comment type="caution">
    <text evidence="8">The sequence shown here is derived from an EMBL/GenBank/DDBJ whole genome shotgun (WGS) entry which is preliminary data.</text>
</comment>
<proteinExistence type="inferred from homology"/>
<evidence type="ECO:0000256" key="1">
    <source>
        <dbReference type="ARBA" id="ARBA00004196"/>
    </source>
</evidence>
<dbReference type="RefSeq" id="WP_123780041.1">
    <property type="nucleotide sequence ID" value="NZ_RKMG01000014.1"/>
</dbReference>
<keyword evidence="9" id="KW-1185">Reference proteome</keyword>
<dbReference type="GO" id="GO:0030313">
    <property type="term" value="C:cell envelope"/>
    <property type="evidence" value="ECO:0007669"/>
    <property type="project" value="UniProtKB-SubCell"/>
</dbReference>
<keyword evidence="3" id="KW-0813">Transport</keyword>
<dbReference type="InterPro" id="IPR050490">
    <property type="entry name" value="Bact_solute-bd_prot1"/>
</dbReference>
<dbReference type="CDD" id="cd14748">
    <property type="entry name" value="PBP2_UgpB"/>
    <property type="match status" value="1"/>
</dbReference>
<comment type="similarity">
    <text evidence="2">Belongs to the bacterial solute-binding protein 1 family.</text>
</comment>
<dbReference type="Proteomes" id="UP000273977">
    <property type="component" value="Unassembled WGS sequence"/>
</dbReference>
<gene>
    <name evidence="8" type="ORF">EF384_05475</name>
</gene>
<dbReference type="Pfam" id="PF13416">
    <property type="entry name" value="SBP_bac_8"/>
    <property type="match status" value="1"/>
</dbReference>
<organism evidence="8 9">
    <name type="scientific">Aerococcus agrisoli</name>
    <dbReference type="NCBI Taxonomy" id="2487350"/>
    <lineage>
        <taxon>Bacteria</taxon>
        <taxon>Bacillati</taxon>
        <taxon>Bacillota</taxon>
        <taxon>Bacilli</taxon>
        <taxon>Lactobacillales</taxon>
        <taxon>Aerococcaceae</taxon>
        <taxon>Aerococcus</taxon>
    </lineage>
</organism>
<evidence type="ECO:0000313" key="8">
    <source>
        <dbReference type="EMBL" id="RPA60530.1"/>
    </source>
</evidence>
<dbReference type="PANTHER" id="PTHR43649">
    <property type="entry name" value="ARABINOSE-BINDING PROTEIN-RELATED"/>
    <property type="match status" value="1"/>
</dbReference>
<dbReference type="EMBL" id="RKMG01000014">
    <property type="protein sequence ID" value="RPA60530.1"/>
    <property type="molecule type" value="Genomic_DNA"/>
</dbReference>
<dbReference type="OrthoDB" id="9763054at2"/>
<dbReference type="PROSITE" id="PS51257">
    <property type="entry name" value="PROKAR_LIPOPROTEIN"/>
    <property type="match status" value="1"/>
</dbReference>